<feature type="transmembrane region" description="Helical" evidence="1">
    <location>
        <begin position="47"/>
        <end position="66"/>
    </location>
</feature>
<protein>
    <recommendedName>
        <fullName evidence="2">DUF6535 domain-containing protein</fullName>
    </recommendedName>
</protein>
<feature type="transmembrane region" description="Helical" evidence="1">
    <location>
        <begin position="207"/>
        <end position="231"/>
    </location>
</feature>
<accession>A0ABQ0LG16</accession>
<keyword evidence="1" id="KW-0812">Transmembrane</keyword>
<evidence type="ECO:0000256" key="1">
    <source>
        <dbReference type="SAM" id="Phobius"/>
    </source>
</evidence>
<keyword evidence="1" id="KW-1133">Transmembrane helix</keyword>
<feature type="transmembrane region" description="Helical" evidence="1">
    <location>
        <begin position="119"/>
        <end position="138"/>
    </location>
</feature>
<name>A0ABQ0LG16_MYCCL</name>
<organism evidence="3 4">
    <name type="scientific">Mycena chlorophos</name>
    <name type="common">Agaric fungus</name>
    <name type="synonym">Agaricus chlorophos</name>
    <dbReference type="NCBI Taxonomy" id="658473"/>
    <lineage>
        <taxon>Eukaryota</taxon>
        <taxon>Fungi</taxon>
        <taxon>Dikarya</taxon>
        <taxon>Basidiomycota</taxon>
        <taxon>Agaricomycotina</taxon>
        <taxon>Agaricomycetes</taxon>
        <taxon>Agaricomycetidae</taxon>
        <taxon>Agaricales</taxon>
        <taxon>Marasmiineae</taxon>
        <taxon>Mycenaceae</taxon>
        <taxon>Mycena</taxon>
    </lineage>
</organism>
<sequence>MSRSNDPEYTSDQDAAESNGAAKLGSIYVKEAEKYDKSLVESWRSDMDGMLIFAGLFSASLTAFLVESYSSLTANSADTTVQLLTQISHQLSAMANNTTYTPLAQEPFKPATSSLVCNLLWFISLGLSLACALIATLLKQWAQDFLHRANMRSSPVARARVYSYLYDGLKRFKIHVIVDLIPALLHGALFFFFAGLIAFLLPVNELMVAIVATILGLAIGTYMFLTILPLVASNSPYRTPMTNTFWKLYEQVNNAWRPMDCHQDLVTSPIENMLYEAQKPAPSRED</sequence>
<dbReference type="InterPro" id="IPR045338">
    <property type="entry name" value="DUF6535"/>
</dbReference>
<keyword evidence="4" id="KW-1185">Reference proteome</keyword>
<evidence type="ECO:0000313" key="4">
    <source>
        <dbReference type="Proteomes" id="UP000815677"/>
    </source>
</evidence>
<dbReference type="Pfam" id="PF20153">
    <property type="entry name" value="DUF6535"/>
    <property type="match status" value="1"/>
</dbReference>
<keyword evidence="1" id="KW-0472">Membrane</keyword>
<evidence type="ECO:0000313" key="3">
    <source>
        <dbReference type="EMBL" id="GAT49479.1"/>
    </source>
</evidence>
<feature type="transmembrane region" description="Helical" evidence="1">
    <location>
        <begin position="180"/>
        <end position="201"/>
    </location>
</feature>
<evidence type="ECO:0000259" key="2">
    <source>
        <dbReference type="Pfam" id="PF20153"/>
    </source>
</evidence>
<proteinExistence type="predicted"/>
<feature type="domain" description="DUF6535" evidence="2">
    <location>
        <begin position="27"/>
        <end position="201"/>
    </location>
</feature>
<gene>
    <name evidence="3" type="ORF">MCHLO_06790</name>
</gene>
<reference evidence="3" key="1">
    <citation type="submission" date="2014-09" db="EMBL/GenBank/DDBJ databases">
        <title>Genome sequence of the luminous mushroom Mycena chlorophos for searching fungal bioluminescence genes.</title>
        <authorList>
            <person name="Tanaka Y."/>
            <person name="Kasuga D."/>
            <person name="Oba Y."/>
            <person name="Hase S."/>
            <person name="Sato K."/>
            <person name="Oba Y."/>
            <person name="Sakakibara Y."/>
        </authorList>
    </citation>
    <scope>NUCLEOTIDE SEQUENCE</scope>
</reference>
<dbReference type="EMBL" id="DF845521">
    <property type="protein sequence ID" value="GAT49479.1"/>
    <property type="molecule type" value="Genomic_DNA"/>
</dbReference>
<dbReference type="Proteomes" id="UP000815677">
    <property type="component" value="Unassembled WGS sequence"/>
</dbReference>